<sequence length="82" mass="9458">MVMQPRRSDMNSQKRIAGLMALNHKLKLVYVLMATCLSTTFLWQRHNKHMLSCHLTTKTLKGILNSSKSIVYAVRQLVLFVL</sequence>
<reference evidence="1" key="2">
    <citation type="journal article" date="2015" name="Data Brief">
        <title>Shoot transcriptome of the giant reed, Arundo donax.</title>
        <authorList>
            <person name="Barrero R.A."/>
            <person name="Guerrero F.D."/>
            <person name="Moolhuijzen P."/>
            <person name="Goolsby J.A."/>
            <person name="Tidwell J."/>
            <person name="Bellgard S.E."/>
            <person name="Bellgard M.I."/>
        </authorList>
    </citation>
    <scope>NUCLEOTIDE SEQUENCE</scope>
    <source>
        <tissue evidence="1">Shoot tissue taken approximately 20 cm above the soil surface</tissue>
    </source>
</reference>
<dbReference type="AlphaFoldDB" id="A0A0A8XS67"/>
<reference evidence="1" key="1">
    <citation type="submission" date="2014-09" db="EMBL/GenBank/DDBJ databases">
        <authorList>
            <person name="Magalhaes I.L.F."/>
            <person name="Oliveira U."/>
            <person name="Santos F.R."/>
            <person name="Vidigal T.H.D.A."/>
            <person name="Brescovit A.D."/>
            <person name="Santos A.J."/>
        </authorList>
    </citation>
    <scope>NUCLEOTIDE SEQUENCE</scope>
    <source>
        <tissue evidence="1">Shoot tissue taken approximately 20 cm above the soil surface</tissue>
    </source>
</reference>
<proteinExistence type="predicted"/>
<organism evidence="1">
    <name type="scientific">Arundo donax</name>
    <name type="common">Giant reed</name>
    <name type="synonym">Donax arundinaceus</name>
    <dbReference type="NCBI Taxonomy" id="35708"/>
    <lineage>
        <taxon>Eukaryota</taxon>
        <taxon>Viridiplantae</taxon>
        <taxon>Streptophyta</taxon>
        <taxon>Embryophyta</taxon>
        <taxon>Tracheophyta</taxon>
        <taxon>Spermatophyta</taxon>
        <taxon>Magnoliopsida</taxon>
        <taxon>Liliopsida</taxon>
        <taxon>Poales</taxon>
        <taxon>Poaceae</taxon>
        <taxon>PACMAD clade</taxon>
        <taxon>Arundinoideae</taxon>
        <taxon>Arundineae</taxon>
        <taxon>Arundo</taxon>
    </lineage>
</organism>
<protein>
    <submittedName>
        <fullName evidence="1">Uncharacterized protein</fullName>
    </submittedName>
</protein>
<accession>A0A0A8XS67</accession>
<dbReference type="EMBL" id="GBRH01281209">
    <property type="protein sequence ID" value="JAD16686.1"/>
    <property type="molecule type" value="Transcribed_RNA"/>
</dbReference>
<evidence type="ECO:0000313" key="1">
    <source>
        <dbReference type="EMBL" id="JAD16686.1"/>
    </source>
</evidence>
<name>A0A0A8XS67_ARUDO</name>